<dbReference type="InterPro" id="IPR050923">
    <property type="entry name" value="Cell_Proc_Reg/RNA_Proc"/>
</dbReference>
<dbReference type="Pfam" id="PF00498">
    <property type="entry name" value="FHA"/>
    <property type="match status" value="2"/>
</dbReference>
<dbReference type="Gene3D" id="2.60.200.20">
    <property type="match status" value="2"/>
</dbReference>
<dbReference type="PANTHER" id="PTHR23308">
    <property type="entry name" value="NUCLEAR INHIBITOR OF PROTEIN PHOSPHATASE-1"/>
    <property type="match status" value="1"/>
</dbReference>
<dbReference type="SMART" id="SM00240">
    <property type="entry name" value="FHA"/>
    <property type="match status" value="2"/>
</dbReference>
<dbReference type="SUPFAM" id="SSF49879">
    <property type="entry name" value="SMAD/FHA domain"/>
    <property type="match status" value="2"/>
</dbReference>
<evidence type="ECO:0000313" key="3">
    <source>
        <dbReference type="EMBL" id="CAD8469632.1"/>
    </source>
</evidence>
<proteinExistence type="predicted"/>
<dbReference type="PROSITE" id="PS50006">
    <property type="entry name" value="FHA_DOMAIN"/>
    <property type="match status" value="2"/>
</dbReference>
<sequence length="423" mass="45053">MSAPPPPGQWAPPSWATMPGRPDVQLEVRRGSELLKTHELKGRKFFILGRQPGMSHILVEDDTVSRQHAALVHCGGALYLFDLKSAKGVAVAGKPIKPMEARLLAEGDAITLGELAVQYVVKGLGAPPAPGSDRWQPPAWAVVPTRPVNMRLMRGEESVQELDLSRKPAYVMGRNGQQADLVVPHDSVSRQHAALVHGAPAADGSSSVHVVDLKSTMGTYIDPFSRGDWKRLPPNTPTILPVGGRVRLGECSTLLVYPSAAPPAQAKPAAEAQDDAPRFASMLQSTIVKDAMVSHGVQSETVNLYDEAGPASDEANGAAAEEGGEEAAQVSNNDIRNMLLPFIRKPAPAVEEGADDGGRKRRKKKRKGADDDSSDDDREPPPPITLDKLGPGADDLSGGLVLRKSKAPVKSASNKKSAPKIKF</sequence>
<feature type="domain" description="FHA" evidence="2">
    <location>
        <begin position="170"/>
        <end position="222"/>
    </location>
</feature>
<organism evidence="3">
    <name type="scientific">Phaeocystis antarctica</name>
    <dbReference type="NCBI Taxonomy" id="33657"/>
    <lineage>
        <taxon>Eukaryota</taxon>
        <taxon>Haptista</taxon>
        <taxon>Haptophyta</taxon>
        <taxon>Prymnesiophyceae</taxon>
        <taxon>Phaeocystales</taxon>
        <taxon>Phaeocystaceae</taxon>
        <taxon>Phaeocystis</taxon>
    </lineage>
</organism>
<feature type="compositionally biased region" description="Low complexity" evidence="1">
    <location>
        <begin position="308"/>
        <end position="321"/>
    </location>
</feature>
<accession>A0A7S0HCU6</accession>
<protein>
    <recommendedName>
        <fullName evidence="2">FHA domain-containing protein</fullName>
    </recommendedName>
</protein>
<name>A0A7S0HCU6_9EUKA</name>
<dbReference type="CDD" id="cd00060">
    <property type="entry name" value="FHA"/>
    <property type="match status" value="1"/>
</dbReference>
<feature type="domain" description="FHA" evidence="2">
    <location>
        <begin position="46"/>
        <end position="96"/>
    </location>
</feature>
<evidence type="ECO:0000259" key="2">
    <source>
        <dbReference type="PROSITE" id="PS50006"/>
    </source>
</evidence>
<dbReference type="InterPro" id="IPR000253">
    <property type="entry name" value="FHA_dom"/>
</dbReference>
<dbReference type="AlphaFoldDB" id="A0A7S0HCU6"/>
<evidence type="ECO:0000256" key="1">
    <source>
        <dbReference type="SAM" id="MobiDB-lite"/>
    </source>
</evidence>
<reference evidence="3" key="1">
    <citation type="submission" date="2021-01" db="EMBL/GenBank/DDBJ databases">
        <authorList>
            <person name="Corre E."/>
            <person name="Pelletier E."/>
            <person name="Niang G."/>
            <person name="Scheremetjew M."/>
            <person name="Finn R."/>
            <person name="Kale V."/>
            <person name="Holt S."/>
            <person name="Cochrane G."/>
            <person name="Meng A."/>
            <person name="Brown T."/>
            <person name="Cohen L."/>
        </authorList>
    </citation>
    <scope>NUCLEOTIDE SEQUENCE</scope>
    <source>
        <strain evidence="3">CCMP1374</strain>
    </source>
</reference>
<feature type="region of interest" description="Disordered" evidence="1">
    <location>
        <begin position="308"/>
        <end position="328"/>
    </location>
</feature>
<dbReference type="EMBL" id="HBEP01003009">
    <property type="protein sequence ID" value="CAD8469632.1"/>
    <property type="molecule type" value="Transcribed_RNA"/>
</dbReference>
<feature type="region of interest" description="Disordered" evidence="1">
    <location>
        <begin position="346"/>
        <end position="423"/>
    </location>
</feature>
<dbReference type="InterPro" id="IPR008984">
    <property type="entry name" value="SMAD_FHA_dom_sf"/>
</dbReference>
<gene>
    <name evidence="3" type="ORF">PANT1444_LOCUS1721</name>
</gene>